<gene>
    <name evidence="2" type="ORF">ILUMI_01443</name>
</gene>
<evidence type="ECO:0000313" key="2">
    <source>
        <dbReference type="EMBL" id="KAF2904728.1"/>
    </source>
</evidence>
<comment type="caution">
    <text evidence="2">The sequence shown here is derived from an EMBL/GenBank/DDBJ whole genome shotgun (WGS) entry which is preliminary data.</text>
</comment>
<evidence type="ECO:0000313" key="3">
    <source>
        <dbReference type="Proteomes" id="UP000801492"/>
    </source>
</evidence>
<proteinExistence type="predicted"/>
<dbReference type="OrthoDB" id="6767591at2759"/>
<evidence type="ECO:0000256" key="1">
    <source>
        <dbReference type="SAM" id="MobiDB-lite"/>
    </source>
</evidence>
<keyword evidence="3" id="KW-1185">Reference proteome</keyword>
<organism evidence="2 3">
    <name type="scientific">Ignelater luminosus</name>
    <name type="common">Cucubano</name>
    <name type="synonym">Pyrophorus luminosus</name>
    <dbReference type="NCBI Taxonomy" id="2038154"/>
    <lineage>
        <taxon>Eukaryota</taxon>
        <taxon>Metazoa</taxon>
        <taxon>Ecdysozoa</taxon>
        <taxon>Arthropoda</taxon>
        <taxon>Hexapoda</taxon>
        <taxon>Insecta</taxon>
        <taxon>Pterygota</taxon>
        <taxon>Neoptera</taxon>
        <taxon>Endopterygota</taxon>
        <taxon>Coleoptera</taxon>
        <taxon>Polyphaga</taxon>
        <taxon>Elateriformia</taxon>
        <taxon>Elateroidea</taxon>
        <taxon>Elateridae</taxon>
        <taxon>Agrypninae</taxon>
        <taxon>Pyrophorini</taxon>
        <taxon>Ignelater</taxon>
    </lineage>
</organism>
<accession>A0A8K0DK98</accession>
<protein>
    <submittedName>
        <fullName evidence="2">Uncharacterized protein</fullName>
    </submittedName>
</protein>
<dbReference type="Proteomes" id="UP000801492">
    <property type="component" value="Unassembled WGS sequence"/>
</dbReference>
<feature type="compositionally biased region" description="Acidic residues" evidence="1">
    <location>
        <begin position="49"/>
        <end position="62"/>
    </location>
</feature>
<dbReference type="AlphaFoldDB" id="A0A8K0DK98"/>
<feature type="region of interest" description="Disordered" evidence="1">
    <location>
        <begin position="41"/>
        <end position="62"/>
    </location>
</feature>
<name>A0A8K0DK98_IGNLU</name>
<sequence length="144" mass="16848">MPKHRKRIFPAVVSSEKYRRFYESEVNKKRMQKMRKQTLIKTTAAGEESSSESDMDVTCDDEDLDLSEPENLTLIIGQYIIVKYEDNYYPGAEVRTMVNAGNSWKLPLKKDILYYFKDAIICIIQKPQPKNNRGHTVSEMEIYN</sequence>
<reference evidence="2" key="1">
    <citation type="submission" date="2019-08" db="EMBL/GenBank/DDBJ databases">
        <title>The genome of the North American firefly Photinus pyralis.</title>
        <authorList>
            <consortium name="Photinus pyralis genome working group"/>
            <person name="Fallon T.R."/>
            <person name="Sander Lower S.E."/>
            <person name="Weng J.-K."/>
        </authorList>
    </citation>
    <scope>NUCLEOTIDE SEQUENCE</scope>
    <source>
        <strain evidence="2">TRF0915ILg1</strain>
        <tissue evidence="2">Whole body</tissue>
    </source>
</reference>
<dbReference type="EMBL" id="VTPC01000692">
    <property type="protein sequence ID" value="KAF2904728.1"/>
    <property type="molecule type" value="Genomic_DNA"/>
</dbReference>